<reference evidence="1 2" key="1">
    <citation type="submission" date="2020-08" db="EMBL/GenBank/DDBJ databases">
        <title>Genomic Encyclopedia of Type Strains, Phase IV (KMG-V): Genome sequencing to study the core and pangenomes of soil and plant-associated prokaryotes.</title>
        <authorList>
            <person name="Whitman W."/>
        </authorList>
    </citation>
    <scope>NUCLEOTIDE SEQUENCE [LARGE SCALE GENOMIC DNA]</scope>
    <source>
        <strain evidence="1 2">SEMIA 4074</strain>
    </source>
</reference>
<protein>
    <submittedName>
        <fullName evidence="1">Uncharacterized protein</fullName>
    </submittedName>
</protein>
<name>A0A7W4MUH4_9HYPH</name>
<dbReference type="RefSeq" id="WP_185185231.1">
    <property type="nucleotide sequence ID" value="NZ_JACIFV010000020.1"/>
</dbReference>
<sequence>MNAFVLMAAGYQDGLVNQWMEGIGDPCFKRRKSGIMNPARKAAAGLGRRSRRCFKLHFAARGKSTFILTSKLCRLTDFANVSGTIAAA</sequence>
<organism evidence="1 2">
    <name type="scientific">Rhizobium aethiopicum</name>
    <dbReference type="NCBI Taxonomy" id="1138170"/>
    <lineage>
        <taxon>Bacteria</taxon>
        <taxon>Pseudomonadati</taxon>
        <taxon>Pseudomonadota</taxon>
        <taxon>Alphaproteobacteria</taxon>
        <taxon>Hyphomicrobiales</taxon>
        <taxon>Rhizobiaceae</taxon>
        <taxon>Rhizobium/Agrobacterium group</taxon>
        <taxon>Rhizobium</taxon>
    </lineage>
</organism>
<keyword evidence="2" id="KW-1185">Reference proteome</keyword>
<dbReference type="EMBL" id="JACIFV010000020">
    <property type="protein sequence ID" value="MBB4194512.1"/>
    <property type="molecule type" value="Genomic_DNA"/>
</dbReference>
<dbReference type="Proteomes" id="UP000524492">
    <property type="component" value="Unassembled WGS sequence"/>
</dbReference>
<gene>
    <name evidence="1" type="ORF">GGD53_004691</name>
</gene>
<evidence type="ECO:0000313" key="1">
    <source>
        <dbReference type="EMBL" id="MBB4194512.1"/>
    </source>
</evidence>
<evidence type="ECO:0000313" key="2">
    <source>
        <dbReference type="Proteomes" id="UP000524492"/>
    </source>
</evidence>
<accession>A0A7W4MUH4</accession>
<proteinExistence type="predicted"/>
<comment type="caution">
    <text evidence="1">The sequence shown here is derived from an EMBL/GenBank/DDBJ whole genome shotgun (WGS) entry which is preliminary data.</text>
</comment>
<dbReference type="AlphaFoldDB" id="A0A7W4MUH4"/>